<dbReference type="Gene3D" id="3.40.50.720">
    <property type="entry name" value="NAD(P)-binding Rossmann-like Domain"/>
    <property type="match status" value="1"/>
</dbReference>
<evidence type="ECO:0000256" key="1">
    <source>
        <dbReference type="ARBA" id="ARBA00006484"/>
    </source>
</evidence>
<evidence type="ECO:0000259" key="5">
    <source>
        <dbReference type="SMART" id="SM00822"/>
    </source>
</evidence>
<dbReference type="CDD" id="cd05233">
    <property type="entry name" value="SDR_c"/>
    <property type="match status" value="1"/>
</dbReference>
<dbReference type="AlphaFoldDB" id="A0A6G3WR74"/>
<evidence type="ECO:0000256" key="3">
    <source>
        <dbReference type="RuleBase" id="RU000363"/>
    </source>
</evidence>
<dbReference type="InterPro" id="IPR002347">
    <property type="entry name" value="SDR_fam"/>
</dbReference>
<dbReference type="InterPro" id="IPR020904">
    <property type="entry name" value="Sc_DH/Rdtase_CS"/>
</dbReference>
<feature type="domain" description="Ketoreductase" evidence="5">
    <location>
        <begin position="58"/>
        <end position="237"/>
    </location>
</feature>
<name>A0A6G3WR74_9ACTN</name>
<dbReference type="PRINTS" id="PR00081">
    <property type="entry name" value="GDHRDH"/>
</dbReference>
<proteinExistence type="inferred from homology"/>
<evidence type="ECO:0000256" key="2">
    <source>
        <dbReference type="ARBA" id="ARBA00023002"/>
    </source>
</evidence>
<dbReference type="PRINTS" id="PR00080">
    <property type="entry name" value="SDRFAMILY"/>
</dbReference>
<dbReference type="InterPro" id="IPR057326">
    <property type="entry name" value="KR_dom"/>
</dbReference>
<dbReference type="Pfam" id="PF00106">
    <property type="entry name" value="adh_short"/>
    <property type="match status" value="1"/>
</dbReference>
<sequence>METDETTADAQRRGERLVTLTGSGSAYDPPAGPTPRRTTAPVPARVNQYGPARRLDRRVALVTGASSGIGAATARRFAMDGWQLLLNGRDRNRLEQTASGTSAVVLPADLAAPGGPRLLAQSALHTTGRIDVLVAGAGMGWTGPFTAMPHTDIDRVLTLDLNATLHLVREVLPTMIAAGRGRVVLLGAVAGCVGLREEAVYSAAKAGLAAFAEALRQELRGTGVGVTFVVPGAVDTAFHTRRGRPHDGTRAGLLSPGCVAGTIWDAVRQNRDEAYVPTWLTVPGRVRGLAPGLYRRLLNRFG</sequence>
<dbReference type="EMBL" id="JAAGMN010001667">
    <property type="protein sequence ID" value="NEE07942.1"/>
    <property type="molecule type" value="Genomic_DNA"/>
</dbReference>
<feature type="region of interest" description="Disordered" evidence="4">
    <location>
        <begin position="1"/>
        <end position="42"/>
    </location>
</feature>
<dbReference type="GO" id="GO:0016491">
    <property type="term" value="F:oxidoreductase activity"/>
    <property type="evidence" value="ECO:0007669"/>
    <property type="project" value="UniProtKB-KW"/>
</dbReference>
<dbReference type="PANTHER" id="PTHR44196:SF1">
    <property type="entry name" value="DEHYDROGENASE_REDUCTASE SDR FAMILY MEMBER 7B"/>
    <property type="match status" value="1"/>
</dbReference>
<evidence type="ECO:0000256" key="4">
    <source>
        <dbReference type="SAM" id="MobiDB-lite"/>
    </source>
</evidence>
<reference evidence="6" key="1">
    <citation type="submission" date="2020-01" db="EMBL/GenBank/DDBJ databases">
        <title>Insect and environment-associated Actinomycetes.</title>
        <authorList>
            <person name="Currrie C."/>
            <person name="Chevrette M."/>
            <person name="Carlson C."/>
            <person name="Stubbendieck R."/>
            <person name="Wendt-Pienkowski E."/>
        </authorList>
    </citation>
    <scope>NUCLEOTIDE SEQUENCE</scope>
    <source>
        <strain evidence="6">SID7499</strain>
    </source>
</reference>
<evidence type="ECO:0000313" key="6">
    <source>
        <dbReference type="EMBL" id="NEE07942.1"/>
    </source>
</evidence>
<dbReference type="SMART" id="SM00822">
    <property type="entry name" value="PKS_KR"/>
    <property type="match status" value="1"/>
</dbReference>
<comment type="caution">
    <text evidence="6">The sequence shown here is derived from an EMBL/GenBank/DDBJ whole genome shotgun (WGS) entry which is preliminary data.</text>
</comment>
<dbReference type="GO" id="GO:0016020">
    <property type="term" value="C:membrane"/>
    <property type="evidence" value="ECO:0007669"/>
    <property type="project" value="TreeGrafter"/>
</dbReference>
<accession>A0A6G3WR74</accession>
<dbReference type="PANTHER" id="PTHR44196">
    <property type="entry name" value="DEHYDROGENASE/REDUCTASE SDR FAMILY MEMBER 7B"/>
    <property type="match status" value="1"/>
</dbReference>
<keyword evidence="2" id="KW-0560">Oxidoreductase</keyword>
<protein>
    <submittedName>
        <fullName evidence="6">SDR family NAD(P)-dependent oxidoreductase</fullName>
    </submittedName>
</protein>
<dbReference type="PROSITE" id="PS00061">
    <property type="entry name" value="ADH_SHORT"/>
    <property type="match status" value="1"/>
</dbReference>
<gene>
    <name evidence="6" type="ORF">G3M58_15950</name>
</gene>
<comment type="similarity">
    <text evidence="1 3">Belongs to the short-chain dehydrogenases/reductases (SDR) family.</text>
</comment>
<organism evidence="6">
    <name type="scientific">Streptomyces sp. SID7499</name>
    <dbReference type="NCBI Taxonomy" id="2706086"/>
    <lineage>
        <taxon>Bacteria</taxon>
        <taxon>Bacillati</taxon>
        <taxon>Actinomycetota</taxon>
        <taxon>Actinomycetes</taxon>
        <taxon>Kitasatosporales</taxon>
        <taxon>Streptomycetaceae</taxon>
        <taxon>Streptomyces</taxon>
    </lineage>
</organism>
<dbReference type="SUPFAM" id="SSF51735">
    <property type="entry name" value="NAD(P)-binding Rossmann-fold domains"/>
    <property type="match status" value="1"/>
</dbReference>
<dbReference type="InterPro" id="IPR036291">
    <property type="entry name" value="NAD(P)-bd_dom_sf"/>
</dbReference>